<dbReference type="Gene3D" id="1.10.3720.10">
    <property type="entry name" value="MetI-like"/>
    <property type="match status" value="1"/>
</dbReference>
<name>A0A382AX37_9ZZZZ</name>
<feature type="transmembrane region" description="Helical" evidence="7">
    <location>
        <begin position="224"/>
        <end position="245"/>
    </location>
</feature>
<feature type="transmembrane region" description="Helical" evidence="7">
    <location>
        <begin position="63"/>
        <end position="85"/>
    </location>
</feature>
<dbReference type="GO" id="GO:0055085">
    <property type="term" value="P:transmembrane transport"/>
    <property type="evidence" value="ECO:0007669"/>
    <property type="project" value="InterPro"/>
</dbReference>
<dbReference type="PANTHER" id="PTHR43386">
    <property type="entry name" value="OLIGOPEPTIDE TRANSPORT SYSTEM PERMEASE PROTEIN APPC"/>
    <property type="match status" value="1"/>
</dbReference>
<dbReference type="InterPro" id="IPR050366">
    <property type="entry name" value="BP-dependent_transpt_permease"/>
</dbReference>
<protein>
    <recommendedName>
        <fullName evidence="8">ABC transmembrane type-1 domain-containing protein</fullName>
    </recommendedName>
</protein>
<sequence>MVLVVILVLAAIFAPYLTDYSPNTIDIKSRLLPPSSEHWVGADQLGRDTFTRVLYGTRVALKVAAWSISLALLGGLLLGMIAGYGPRWLDNLLILIFDAVRSFPTIMLALAIITLTGPSLNMVILVIVITSIPVYARIVRTQTMSLRENEFVLAARSIGTGWLRMLYLHILPNVIGPLLILASMDIPVVVTIESGLSFLGLGVRPPTASWGTILADGYAYVRNTPWLLVAGGVPLILTTLGFTFMGETLRDVFDPTLKRRD</sequence>
<evidence type="ECO:0000256" key="1">
    <source>
        <dbReference type="ARBA" id="ARBA00004651"/>
    </source>
</evidence>
<proteinExistence type="predicted"/>
<feature type="transmembrane region" description="Helical" evidence="7">
    <location>
        <begin position="178"/>
        <end position="203"/>
    </location>
</feature>
<comment type="subcellular location">
    <subcellularLocation>
        <location evidence="1">Cell membrane</location>
        <topology evidence="1">Multi-pass membrane protein</topology>
    </subcellularLocation>
</comment>
<feature type="domain" description="ABC transmembrane type-1" evidence="8">
    <location>
        <begin position="57"/>
        <end position="246"/>
    </location>
</feature>
<evidence type="ECO:0000256" key="5">
    <source>
        <dbReference type="ARBA" id="ARBA00022989"/>
    </source>
</evidence>
<evidence type="ECO:0000259" key="8">
    <source>
        <dbReference type="PROSITE" id="PS50928"/>
    </source>
</evidence>
<dbReference type="SUPFAM" id="SSF161098">
    <property type="entry name" value="MetI-like"/>
    <property type="match status" value="1"/>
</dbReference>
<reference evidence="9" key="1">
    <citation type="submission" date="2018-05" db="EMBL/GenBank/DDBJ databases">
        <authorList>
            <person name="Lanie J.A."/>
            <person name="Ng W.-L."/>
            <person name="Kazmierczak K.M."/>
            <person name="Andrzejewski T.M."/>
            <person name="Davidsen T.M."/>
            <person name="Wayne K.J."/>
            <person name="Tettelin H."/>
            <person name="Glass J.I."/>
            <person name="Rusch D."/>
            <person name="Podicherti R."/>
            <person name="Tsui H.-C.T."/>
            <person name="Winkler M.E."/>
        </authorList>
    </citation>
    <scope>NUCLEOTIDE SEQUENCE</scope>
</reference>
<keyword evidence="3" id="KW-1003">Cell membrane</keyword>
<keyword evidence="6 7" id="KW-0472">Membrane</keyword>
<dbReference type="Pfam" id="PF12911">
    <property type="entry name" value="OppC_N"/>
    <property type="match status" value="1"/>
</dbReference>
<dbReference type="InterPro" id="IPR000515">
    <property type="entry name" value="MetI-like"/>
</dbReference>
<accession>A0A382AX37</accession>
<organism evidence="9">
    <name type="scientific">marine metagenome</name>
    <dbReference type="NCBI Taxonomy" id="408172"/>
    <lineage>
        <taxon>unclassified sequences</taxon>
        <taxon>metagenomes</taxon>
        <taxon>ecological metagenomes</taxon>
    </lineage>
</organism>
<keyword evidence="4 7" id="KW-0812">Transmembrane</keyword>
<dbReference type="GO" id="GO:0005886">
    <property type="term" value="C:plasma membrane"/>
    <property type="evidence" value="ECO:0007669"/>
    <property type="project" value="UniProtKB-SubCell"/>
</dbReference>
<evidence type="ECO:0000256" key="4">
    <source>
        <dbReference type="ARBA" id="ARBA00022692"/>
    </source>
</evidence>
<dbReference type="InterPro" id="IPR025966">
    <property type="entry name" value="OppC_N"/>
</dbReference>
<evidence type="ECO:0000256" key="2">
    <source>
        <dbReference type="ARBA" id="ARBA00022448"/>
    </source>
</evidence>
<evidence type="ECO:0000313" key="9">
    <source>
        <dbReference type="EMBL" id="SVB06008.1"/>
    </source>
</evidence>
<evidence type="ECO:0000256" key="3">
    <source>
        <dbReference type="ARBA" id="ARBA00022475"/>
    </source>
</evidence>
<dbReference type="InterPro" id="IPR035906">
    <property type="entry name" value="MetI-like_sf"/>
</dbReference>
<dbReference type="PANTHER" id="PTHR43386:SF1">
    <property type="entry name" value="D,D-DIPEPTIDE TRANSPORT SYSTEM PERMEASE PROTEIN DDPC-RELATED"/>
    <property type="match status" value="1"/>
</dbReference>
<feature type="transmembrane region" description="Helical" evidence="7">
    <location>
        <begin position="92"/>
        <end position="113"/>
    </location>
</feature>
<gene>
    <name evidence="9" type="ORF">METZ01_LOCUS158862</name>
</gene>
<keyword evidence="5 7" id="KW-1133">Transmembrane helix</keyword>
<dbReference type="Pfam" id="PF00528">
    <property type="entry name" value="BPD_transp_1"/>
    <property type="match status" value="1"/>
</dbReference>
<dbReference type="EMBL" id="UINC01027184">
    <property type="protein sequence ID" value="SVB06008.1"/>
    <property type="molecule type" value="Genomic_DNA"/>
</dbReference>
<feature type="transmembrane region" description="Helical" evidence="7">
    <location>
        <begin position="119"/>
        <end position="139"/>
    </location>
</feature>
<evidence type="ECO:0000256" key="7">
    <source>
        <dbReference type="SAM" id="Phobius"/>
    </source>
</evidence>
<dbReference type="AlphaFoldDB" id="A0A382AX37"/>
<keyword evidence="2" id="KW-0813">Transport</keyword>
<dbReference type="PROSITE" id="PS50928">
    <property type="entry name" value="ABC_TM1"/>
    <property type="match status" value="1"/>
</dbReference>
<dbReference type="CDD" id="cd06261">
    <property type="entry name" value="TM_PBP2"/>
    <property type="match status" value="1"/>
</dbReference>
<evidence type="ECO:0000256" key="6">
    <source>
        <dbReference type="ARBA" id="ARBA00023136"/>
    </source>
</evidence>